<dbReference type="RefSeq" id="WP_169278088.1">
    <property type="nucleotide sequence ID" value="NZ_CP051680.1"/>
</dbReference>
<dbReference type="Proteomes" id="UP000502248">
    <property type="component" value="Chromosome"/>
</dbReference>
<evidence type="ECO:0000256" key="1">
    <source>
        <dbReference type="ARBA" id="ARBA00005010"/>
    </source>
</evidence>
<organism evidence="7 8">
    <name type="scientific">Cohnella herbarum</name>
    <dbReference type="NCBI Taxonomy" id="2728023"/>
    <lineage>
        <taxon>Bacteria</taxon>
        <taxon>Bacillati</taxon>
        <taxon>Bacillota</taxon>
        <taxon>Bacilli</taxon>
        <taxon>Bacillales</taxon>
        <taxon>Paenibacillaceae</taxon>
        <taxon>Cohnella</taxon>
    </lineage>
</organism>
<dbReference type="GO" id="GO:0043115">
    <property type="term" value="F:precorrin-2 dehydrogenase activity"/>
    <property type="evidence" value="ECO:0007669"/>
    <property type="project" value="UniProtKB-EC"/>
</dbReference>
<keyword evidence="4" id="KW-0520">NAD</keyword>
<evidence type="ECO:0000313" key="7">
    <source>
        <dbReference type="EMBL" id="QJD81782.1"/>
    </source>
</evidence>
<evidence type="ECO:0000256" key="6">
    <source>
        <dbReference type="ARBA" id="ARBA00047561"/>
    </source>
</evidence>
<protein>
    <recommendedName>
        <fullName evidence="2">precorrin-2 dehydrogenase</fullName>
        <ecNumber evidence="2">1.3.1.76</ecNumber>
    </recommendedName>
</protein>
<proteinExistence type="predicted"/>
<dbReference type="InterPro" id="IPR042518">
    <property type="entry name" value="SirC_C"/>
</dbReference>
<dbReference type="EMBL" id="CP051680">
    <property type="protein sequence ID" value="QJD81782.1"/>
    <property type="molecule type" value="Genomic_DNA"/>
</dbReference>
<dbReference type="KEGG" id="cheb:HH215_00355"/>
<dbReference type="GO" id="GO:0019354">
    <property type="term" value="P:siroheme biosynthetic process"/>
    <property type="evidence" value="ECO:0007669"/>
    <property type="project" value="UniProtKB-UniPathway"/>
</dbReference>
<dbReference type="InterPro" id="IPR028161">
    <property type="entry name" value="Met8-like"/>
</dbReference>
<comment type="pathway">
    <text evidence="1">Porphyrin-containing compound metabolism; siroheme biosynthesis; sirohydrochlorin from precorrin-2: step 1/1.</text>
</comment>
<dbReference type="SUPFAM" id="SSF75615">
    <property type="entry name" value="Siroheme synthase middle domains-like"/>
    <property type="match status" value="1"/>
</dbReference>
<keyword evidence="5" id="KW-0627">Porphyrin biosynthesis</keyword>
<name>A0A7Z2VES3_9BACL</name>
<evidence type="ECO:0000256" key="3">
    <source>
        <dbReference type="ARBA" id="ARBA00023002"/>
    </source>
</evidence>
<dbReference type="AlphaFoldDB" id="A0A7Z2VES3"/>
<comment type="catalytic activity">
    <reaction evidence="6">
        <text>precorrin-2 + NAD(+) = sirohydrochlorin + NADH + 2 H(+)</text>
        <dbReference type="Rhea" id="RHEA:15613"/>
        <dbReference type="ChEBI" id="CHEBI:15378"/>
        <dbReference type="ChEBI" id="CHEBI:57540"/>
        <dbReference type="ChEBI" id="CHEBI:57945"/>
        <dbReference type="ChEBI" id="CHEBI:58351"/>
        <dbReference type="ChEBI" id="CHEBI:58827"/>
        <dbReference type="EC" id="1.3.1.76"/>
    </reaction>
</comment>
<dbReference type="PANTHER" id="PTHR35330">
    <property type="entry name" value="SIROHEME BIOSYNTHESIS PROTEIN MET8"/>
    <property type="match status" value="1"/>
</dbReference>
<dbReference type="UniPathway" id="UPA00262">
    <property type="reaction ID" value="UER00222"/>
</dbReference>
<dbReference type="Gene3D" id="3.40.50.720">
    <property type="entry name" value="NAD(P)-binding Rossmann-like Domain"/>
    <property type="match status" value="1"/>
</dbReference>
<dbReference type="PANTHER" id="PTHR35330:SF1">
    <property type="entry name" value="SIROHEME BIOSYNTHESIS PROTEIN MET8"/>
    <property type="match status" value="1"/>
</dbReference>
<keyword evidence="3" id="KW-0560">Oxidoreductase</keyword>
<gene>
    <name evidence="7" type="ORF">HH215_00355</name>
</gene>
<reference evidence="7 8" key="1">
    <citation type="submission" date="2020-04" db="EMBL/GenBank/DDBJ databases">
        <title>Genome sequencing of novel species.</title>
        <authorList>
            <person name="Heo J."/>
            <person name="Kim S.-J."/>
            <person name="Kim J.-S."/>
            <person name="Hong S.-B."/>
            <person name="Kwon S.-W."/>
        </authorList>
    </citation>
    <scope>NUCLEOTIDE SEQUENCE [LARGE SCALE GENOMIC DNA]</scope>
    <source>
        <strain evidence="7 8">MFER-1</strain>
    </source>
</reference>
<dbReference type="Pfam" id="PF13241">
    <property type="entry name" value="NAD_binding_7"/>
    <property type="match status" value="1"/>
</dbReference>
<evidence type="ECO:0000256" key="5">
    <source>
        <dbReference type="ARBA" id="ARBA00023244"/>
    </source>
</evidence>
<evidence type="ECO:0000313" key="8">
    <source>
        <dbReference type="Proteomes" id="UP000502248"/>
    </source>
</evidence>
<dbReference type="InterPro" id="IPR006367">
    <property type="entry name" value="Sirohaem_synthase_N"/>
</dbReference>
<dbReference type="Gene3D" id="1.10.8.610">
    <property type="entry name" value="SirC, precorrin-2 dehydrogenase, C-terminal helical domain-like"/>
    <property type="match status" value="1"/>
</dbReference>
<dbReference type="SUPFAM" id="SSF51735">
    <property type="entry name" value="NAD(P)-binding Rossmann-fold domains"/>
    <property type="match status" value="1"/>
</dbReference>
<sequence>MSDWYPMMYKIAGRKCVVVGGGTVAGRKAAGLLEAQASVYVISPKLSPELRDLADAGKVRWLEKEAEDSDLDDAVLVFAATDDPEANRRLAEAAGSRAIPANLADDGDKGDFIVPAVLRRGGLVLTASTSGAGPALASRIVSELAERYGPEYNENVEVLRTIRSIVKSEVSDPAERRAMLQVAVTDEALHEFRSASWLKDMDKPELIARLRQRVNDRKG</sequence>
<dbReference type="InterPro" id="IPR036291">
    <property type="entry name" value="NAD(P)-bd_dom_sf"/>
</dbReference>
<evidence type="ECO:0000256" key="4">
    <source>
        <dbReference type="ARBA" id="ARBA00023027"/>
    </source>
</evidence>
<evidence type="ECO:0000256" key="2">
    <source>
        <dbReference type="ARBA" id="ARBA00012400"/>
    </source>
</evidence>
<dbReference type="GO" id="GO:0004325">
    <property type="term" value="F:ferrochelatase activity"/>
    <property type="evidence" value="ECO:0007669"/>
    <property type="project" value="InterPro"/>
</dbReference>
<dbReference type="NCBIfam" id="TIGR01470">
    <property type="entry name" value="cysG_Nterm"/>
    <property type="match status" value="1"/>
</dbReference>
<keyword evidence="8" id="KW-1185">Reference proteome</keyword>
<dbReference type="EC" id="1.3.1.76" evidence="2"/>
<accession>A0A7Z2VES3</accession>